<evidence type="ECO:0000313" key="1">
    <source>
        <dbReference type="EMBL" id="MFC6282651.1"/>
    </source>
</evidence>
<comment type="caution">
    <text evidence="1">The sequence shown here is derived from an EMBL/GenBank/DDBJ whole genome shotgun (WGS) entry which is preliminary data.</text>
</comment>
<evidence type="ECO:0000313" key="2">
    <source>
        <dbReference type="Proteomes" id="UP001596270"/>
    </source>
</evidence>
<proteinExistence type="predicted"/>
<protein>
    <submittedName>
        <fullName evidence="1">DUF3047 domain-containing protein</fullName>
    </submittedName>
</protein>
<name>A0ABW1U1Q8_9BURK</name>
<dbReference type="Proteomes" id="UP001596270">
    <property type="component" value="Unassembled WGS sequence"/>
</dbReference>
<dbReference type="EMBL" id="JBHSRS010000079">
    <property type="protein sequence ID" value="MFC6282651.1"/>
    <property type="molecule type" value="Genomic_DNA"/>
</dbReference>
<accession>A0ABW1U1Q8</accession>
<dbReference type="InterPro" id="IPR021409">
    <property type="entry name" value="DUF3047"/>
</dbReference>
<dbReference type="Pfam" id="PF11249">
    <property type="entry name" value="DUF3047"/>
    <property type="match status" value="1"/>
</dbReference>
<keyword evidence="2" id="KW-1185">Reference proteome</keyword>
<sequence>MNTRIAPRVQAAGTHSKSVVWEHFKLPGKRPSTFDFVLEDRRVAIAAHAQSSASMLWQVTRVEPSDLGTVKFSWKLPDLIQYADVSVPEFDDSPVRVVLAFEGDRGNFSAKNAMLSELARLLTGEELPYATLMYVWSKTRPAGSVIINPRTDRIRKLVVESGNGKLNSWVDYERTIRADFEKAFGEAPGALMSVSVMTDSDNTQSNTQAWYGPLTITAAKP</sequence>
<dbReference type="RefSeq" id="WP_371434845.1">
    <property type="nucleotide sequence ID" value="NZ_JBHSRS010000079.1"/>
</dbReference>
<organism evidence="1 2">
    <name type="scientific">Polaromonas aquatica</name>
    <dbReference type="NCBI Taxonomy" id="332657"/>
    <lineage>
        <taxon>Bacteria</taxon>
        <taxon>Pseudomonadati</taxon>
        <taxon>Pseudomonadota</taxon>
        <taxon>Betaproteobacteria</taxon>
        <taxon>Burkholderiales</taxon>
        <taxon>Comamonadaceae</taxon>
        <taxon>Polaromonas</taxon>
    </lineage>
</organism>
<reference evidence="2" key="1">
    <citation type="journal article" date="2019" name="Int. J. Syst. Evol. Microbiol.">
        <title>The Global Catalogue of Microorganisms (GCM) 10K type strain sequencing project: providing services to taxonomists for standard genome sequencing and annotation.</title>
        <authorList>
            <consortium name="The Broad Institute Genomics Platform"/>
            <consortium name="The Broad Institute Genome Sequencing Center for Infectious Disease"/>
            <person name="Wu L."/>
            <person name="Ma J."/>
        </authorList>
    </citation>
    <scope>NUCLEOTIDE SEQUENCE [LARGE SCALE GENOMIC DNA]</scope>
    <source>
        <strain evidence="2">CCUG 39402</strain>
    </source>
</reference>
<gene>
    <name evidence="1" type="ORF">ACFQND_15605</name>
</gene>